<dbReference type="EMBL" id="MHUC01000013">
    <property type="protein sequence ID" value="OHA71016.1"/>
    <property type="molecule type" value="Genomic_DNA"/>
</dbReference>
<evidence type="ECO:0000313" key="1">
    <source>
        <dbReference type="EMBL" id="OHA71016.1"/>
    </source>
</evidence>
<comment type="caution">
    <text evidence="1">The sequence shown here is derived from an EMBL/GenBank/DDBJ whole genome shotgun (WGS) entry which is preliminary data.</text>
</comment>
<protein>
    <submittedName>
        <fullName evidence="1">Uncharacterized protein</fullName>
    </submittedName>
</protein>
<reference evidence="1 2" key="1">
    <citation type="journal article" date="2016" name="Nat. Commun.">
        <title>Thousands of microbial genomes shed light on interconnected biogeochemical processes in an aquifer system.</title>
        <authorList>
            <person name="Anantharaman K."/>
            <person name="Brown C.T."/>
            <person name="Hug L.A."/>
            <person name="Sharon I."/>
            <person name="Castelle C.J."/>
            <person name="Probst A.J."/>
            <person name="Thomas B.C."/>
            <person name="Singh A."/>
            <person name="Wilkins M.J."/>
            <person name="Karaoz U."/>
            <person name="Brodie E.L."/>
            <person name="Williams K.H."/>
            <person name="Hubbard S.S."/>
            <person name="Banfield J.F."/>
        </authorList>
    </citation>
    <scope>NUCLEOTIDE SEQUENCE [LARGE SCALE GENOMIC DNA]</scope>
</reference>
<evidence type="ECO:0000313" key="2">
    <source>
        <dbReference type="Proteomes" id="UP000177078"/>
    </source>
</evidence>
<name>A0A1G2RDU1_9BACT</name>
<sequence length="244" mass="28136">MEFTKARERYYVALYHLGCGDPFEDVSAVCPHLCIDEAIELLEGGYYVCCPPLRVIDDYQVVYFDKQNARLVRLSAGRCHEYSGFKTDHYSLFGDSGQGRYVCRRRAQEFAKNNWAKGLISDNWQAVYLVKFRGANNRETWSYPTVNYGNNGKETMIDSTFDPIIGQEMIGDRDEYVLGHYLCCHAKVDAELQFCPHCGKDEIISHFFARKDKATEVKDLLDRLVPSVDRQKMAEIDKQLHSQL</sequence>
<accession>A0A1G2RDU1</accession>
<organism evidence="1 2">
    <name type="scientific">Candidatus Wildermuthbacteria bacterium RIFCSPHIGHO2_12_FULL_40_12</name>
    <dbReference type="NCBI Taxonomy" id="1802457"/>
    <lineage>
        <taxon>Bacteria</taxon>
        <taxon>Candidatus Wildermuthiibacteriota</taxon>
    </lineage>
</organism>
<proteinExistence type="predicted"/>
<dbReference type="Proteomes" id="UP000177078">
    <property type="component" value="Unassembled WGS sequence"/>
</dbReference>
<dbReference type="AlphaFoldDB" id="A0A1G2RDU1"/>
<gene>
    <name evidence="1" type="ORF">A3F15_00595</name>
</gene>